<name>A0A8H3AA44_9AGAM</name>
<evidence type="ECO:0000313" key="3">
    <source>
        <dbReference type="Proteomes" id="UP000663888"/>
    </source>
</evidence>
<dbReference type="Proteomes" id="UP000663888">
    <property type="component" value="Unassembled WGS sequence"/>
</dbReference>
<feature type="compositionally biased region" description="Polar residues" evidence="1">
    <location>
        <begin position="208"/>
        <end position="223"/>
    </location>
</feature>
<proteinExistence type="predicted"/>
<evidence type="ECO:0000313" key="2">
    <source>
        <dbReference type="EMBL" id="CAE6403986.1"/>
    </source>
</evidence>
<feature type="region of interest" description="Disordered" evidence="1">
    <location>
        <begin position="195"/>
        <end position="227"/>
    </location>
</feature>
<protein>
    <submittedName>
        <fullName evidence="2">Uncharacterized protein</fullName>
    </submittedName>
</protein>
<feature type="region of interest" description="Disordered" evidence="1">
    <location>
        <begin position="1"/>
        <end position="112"/>
    </location>
</feature>
<feature type="region of interest" description="Disordered" evidence="1">
    <location>
        <begin position="125"/>
        <end position="145"/>
    </location>
</feature>
<evidence type="ECO:0000256" key="1">
    <source>
        <dbReference type="SAM" id="MobiDB-lite"/>
    </source>
</evidence>
<comment type="caution">
    <text evidence="2">The sequence shown here is derived from an EMBL/GenBank/DDBJ whole genome shotgun (WGS) entry which is preliminary data.</text>
</comment>
<feature type="compositionally biased region" description="Polar residues" evidence="1">
    <location>
        <begin position="11"/>
        <end position="40"/>
    </location>
</feature>
<feature type="compositionally biased region" description="Low complexity" evidence="1">
    <location>
        <begin position="42"/>
        <end position="58"/>
    </location>
</feature>
<organism evidence="2 3">
    <name type="scientific">Rhizoctonia solani</name>
    <dbReference type="NCBI Taxonomy" id="456999"/>
    <lineage>
        <taxon>Eukaryota</taxon>
        <taxon>Fungi</taxon>
        <taxon>Dikarya</taxon>
        <taxon>Basidiomycota</taxon>
        <taxon>Agaricomycotina</taxon>
        <taxon>Agaricomycetes</taxon>
        <taxon>Cantharellales</taxon>
        <taxon>Ceratobasidiaceae</taxon>
        <taxon>Rhizoctonia</taxon>
    </lineage>
</organism>
<dbReference type="EMBL" id="CAJMWX010000128">
    <property type="protein sequence ID" value="CAE6403986.1"/>
    <property type="molecule type" value="Genomic_DNA"/>
</dbReference>
<accession>A0A8H3AA44</accession>
<dbReference type="AlphaFoldDB" id="A0A8H3AA44"/>
<reference evidence="2" key="1">
    <citation type="submission" date="2021-01" db="EMBL/GenBank/DDBJ databases">
        <authorList>
            <person name="Kaushik A."/>
        </authorList>
    </citation>
    <scope>NUCLEOTIDE SEQUENCE</scope>
    <source>
        <strain evidence="2">AG4-R118</strain>
    </source>
</reference>
<gene>
    <name evidence="2" type="ORF">RDB_LOCUS5986</name>
</gene>
<sequence length="343" mass="36297">MYGIVAYESAPGTTSSGSQASTRGTQSSRSNLTRATNITHISAGSHGSSSVFSSSQLSQIDDVPQSSPPRHDGQFATMGEDTGLSMLNSITTYPDSSSSSDPGQRPTDEDHRSSVLVTLDLDSSKLNPTLDVDDKPGPSHQAVQSTGAQITYVNRYTFGIGPEEPTDCKRSPPLVASSPMSESLLHAQSATIRPAIRGDGSSPLGGTDSKSSVPESQGTTFGGTDSIGYALSQTQSIVTDTTDMDDLSVWPVDEREGRIRSRLSGDSETFAVDLPRLGETKSLPLPHRPIAKINTRLTLSPEAQRARSRGDTNVLIGALLAPPSDAETEEDFEVSIDLETQLV</sequence>